<organism evidence="10 11">
    <name type="scientific">Marinobacter similis</name>
    <dbReference type="NCBI Taxonomy" id="1420916"/>
    <lineage>
        <taxon>Bacteria</taxon>
        <taxon>Pseudomonadati</taxon>
        <taxon>Pseudomonadota</taxon>
        <taxon>Gammaproteobacteria</taxon>
        <taxon>Pseudomonadales</taxon>
        <taxon>Marinobacteraceae</taxon>
        <taxon>Marinobacter</taxon>
    </lineage>
</organism>
<keyword evidence="8" id="KW-1133">Transmembrane helix</keyword>
<keyword evidence="4" id="KW-0808">Transferase</keyword>
<dbReference type="KEGG" id="msx:AU14_03830"/>
<keyword evidence="8" id="KW-0812">Transmembrane</keyword>
<dbReference type="EC" id="2.7.13.3" evidence="2"/>
<dbReference type="Gene3D" id="3.30.565.10">
    <property type="entry name" value="Histidine kinase-like ATPase, C-terminal domain"/>
    <property type="match status" value="1"/>
</dbReference>
<dbReference type="Pfam" id="PF02518">
    <property type="entry name" value="HATPase_c"/>
    <property type="match status" value="1"/>
</dbReference>
<dbReference type="AlphaFoldDB" id="W5YLT3"/>
<evidence type="ECO:0000256" key="1">
    <source>
        <dbReference type="ARBA" id="ARBA00000085"/>
    </source>
</evidence>
<reference evidence="10 11" key="1">
    <citation type="journal article" date="2014" name="Genome Announc.">
        <title>Draft Genome Sequences of Marinobacter similis A3d10T and Marinobacter salarius R9SW1T.</title>
        <authorList>
            <person name="Ivanova E.P."/>
            <person name="Ng H.J."/>
            <person name="Webb H.K."/>
            <person name="Feng G."/>
            <person name="Oshima K."/>
            <person name="Hattori M."/>
            <person name="Ohkuma M."/>
            <person name="Sergeev A.F."/>
            <person name="Mikhailov V.V."/>
            <person name="Crawford R.J."/>
            <person name="Sawabe T."/>
        </authorList>
    </citation>
    <scope>NUCLEOTIDE SEQUENCE [LARGE SCALE GENOMIC DNA]</scope>
    <source>
        <strain evidence="10 11">A3d10</strain>
    </source>
</reference>
<dbReference type="STRING" id="1420916.AU14_03830"/>
<dbReference type="SMART" id="SM00388">
    <property type="entry name" value="HisKA"/>
    <property type="match status" value="1"/>
</dbReference>
<keyword evidence="5" id="KW-0418">Kinase</keyword>
<dbReference type="FunFam" id="1.10.287.130:FF:000001">
    <property type="entry name" value="Two-component sensor histidine kinase"/>
    <property type="match status" value="1"/>
</dbReference>
<name>W5YLT3_9GAMM</name>
<dbReference type="PANTHER" id="PTHR43547">
    <property type="entry name" value="TWO-COMPONENT HISTIDINE KINASE"/>
    <property type="match status" value="1"/>
</dbReference>
<feature type="transmembrane region" description="Helical" evidence="8">
    <location>
        <begin position="106"/>
        <end position="125"/>
    </location>
</feature>
<dbReference type="GO" id="GO:0000155">
    <property type="term" value="F:phosphorelay sensor kinase activity"/>
    <property type="evidence" value="ECO:0007669"/>
    <property type="project" value="InterPro"/>
</dbReference>
<dbReference type="PROSITE" id="PS50109">
    <property type="entry name" value="HIS_KIN"/>
    <property type="match status" value="1"/>
</dbReference>
<keyword evidence="6" id="KW-0902">Two-component regulatory system</keyword>
<dbReference type="InterPro" id="IPR003594">
    <property type="entry name" value="HATPase_dom"/>
</dbReference>
<feature type="transmembrane region" description="Helical" evidence="8">
    <location>
        <begin position="54"/>
        <end position="73"/>
    </location>
</feature>
<gene>
    <name evidence="10" type="ORF">AU14_03830</name>
</gene>
<accession>W5YLT3</accession>
<dbReference type="InterPro" id="IPR036097">
    <property type="entry name" value="HisK_dim/P_sf"/>
</dbReference>
<evidence type="ECO:0000313" key="10">
    <source>
        <dbReference type="EMBL" id="AHI29995.1"/>
    </source>
</evidence>
<dbReference type="OrthoDB" id="9804645at2"/>
<evidence type="ECO:0000256" key="4">
    <source>
        <dbReference type="ARBA" id="ARBA00022679"/>
    </source>
</evidence>
<evidence type="ECO:0000256" key="5">
    <source>
        <dbReference type="ARBA" id="ARBA00022777"/>
    </source>
</evidence>
<feature type="domain" description="Histidine kinase" evidence="9">
    <location>
        <begin position="178"/>
        <end position="394"/>
    </location>
</feature>
<dbReference type="PRINTS" id="PR00344">
    <property type="entry name" value="BCTRLSENSOR"/>
</dbReference>
<dbReference type="SUPFAM" id="SSF47384">
    <property type="entry name" value="Homodimeric domain of signal transducing histidine kinase"/>
    <property type="match status" value="1"/>
</dbReference>
<dbReference type="PANTHER" id="PTHR43547:SF2">
    <property type="entry name" value="HYBRID SIGNAL TRANSDUCTION HISTIDINE KINASE C"/>
    <property type="match status" value="1"/>
</dbReference>
<feature type="transmembrane region" description="Helical" evidence="8">
    <location>
        <begin position="26"/>
        <end position="47"/>
    </location>
</feature>
<evidence type="ECO:0000256" key="6">
    <source>
        <dbReference type="ARBA" id="ARBA00023012"/>
    </source>
</evidence>
<feature type="transmembrane region" description="Helical" evidence="8">
    <location>
        <begin position="137"/>
        <end position="154"/>
    </location>
</feature>
<dbReference type="Gene3D" id="1.10.287.130">
    <property type="match status" value="1"/>
</dbReference>
<proteinExistence type="predicted"/>
<keyword evidence="11" id="KW-1185">Reference proteome</keyword>
<dbReference type="Proteomes" id="UP000061489">
    <property type="component" value="Chromosome"/>
</dbReference>
<dbReference type="EMBL" id="CP007151">
    <property type="protein sequence ID" value="AHI29995.1"/>
    <property type="molecule type" value="Genomic_DNA"/>
</dbReference>
<keyword evidence="7 8" id="KW-0472">Membrane</keyword>
<evidence type="ECO:0000256" key="3">
    <source>
        <dbReference type="ARBA" id="ARBA00022553"/>
    </source>
</evidence>
<protein>
    <recommendedName>
        <fullName evidence="2">histidine kinase</fullName>
        <ecNumber evidence="2">2.7.13.3</ecNumber>
    </recommendedName>
</protein>
<evidence type="ECO:0000256" key="7">
    <source>
        <dbReference type="ARBA" id="ARBA00023136"/>
    </source>
</evidence>
<keyword evidence="3" id="KW-0597">Phosphoprotein</keyword>
<evidence type="ECO:0000259" key="9">
    <source>
        <dbReference type="PROSITE" id="PS50109"/>
    </source>
</evidence>
<dbReference type="HOGENOM" id="CLU_632772_0_0_6"/>
<evidence type="ECO:0000256" key="8">
    <source>
        <dbReference type="SAM" id="Phobius"/>
    </source>
</evidence>
<dbReference type="GO" id="GO:0005886">
    <property type="term" value="C:plasma membrane"/>
    <property type="evidence" value="ECO:0007669"/>
    <property type="project" value="UniProtKB-ARBA"/>
</dbReference>
<evidence type="ECO:0000256" key="2">
    <source>
        <dbReference type="ARBA" id="ARBA00012438"/>
    </source>
</evidence>
<dbReference type="SUPFAM" id="SSF55874">
    <property type="entry name" value="ATPase domain of HSP90 chaperone/DNA topoisomerase II/histidine kinase"/>
    <property type="match status" value="1"/>
</dbReference>
<comment type="catalytic activity">
    <reaction evidence="1">
        <text>ATP + protein L-histidine = ADP + protein N-phospho-L-histidine.</text>
        <dbReference type="EC" id="2.7.13.3"/>
    </reaction>
</comment>
<dbReference type="Pfam" id="PF00512">
    <property type="entry name" value="HisKA"/>
    <property type="match status" value="1"/>
</dbReference>
<sequence>MVALLIFGTLAMFAMAVVRLSTEGIGTVSLVACFGVFALIASLVFFVRTGKSGAAGDLMILSAIAAIFMTAIYDNGLHSRVLTWLPTLPLIANFTSARLTAMRTTLLALFGLLMLLAGHQMQWIASSYPDESLFGRLAAGFGSMLFVSAIAYAYEDSRRQADKERDALSRTRSDWVSMVSHELRTPLTSLYGGLKLLANGKLDEQPEKQQTLLKMSTRNTERLIGLVNDVLDVERLSEGHFELNLQMIDLADVVDEAVKIQQYLADERGISLSTRLEPASSVMADPDRLLQVVQNLLSNAIKFSRAGGEVVVHLAPSEEGVMCTVEDEGEGVSEAFSDHLFERFAQETSDTRRRSGGSGLGLYICKGIIELHGGQIGYRPRDTGGSEFFFTLLR</sequence>
<dbReference type="FunFam" id="3.30.565.10:FF:000006">
    <property type="entry name" value="Sensor histidine kinase WalK"/>
    <property type="match status" value="1"/>
</dbReference>
<dbReference type="CDD" id="cd00082">
    <property type="entry name" value="HisKA"/>
    <property type="match status" value="1"/>
</dbReference>
<dbReference type="InterPro" id="IPR004358">
    <property type="entry name" value="Sig_transdc_His_kin-like_C"/>
</dbReference>
<dbReference type="CDD" id="cd00075">
    <property type="entry name" value="HATPase"/>
    <property type="match status" value="1"/>
</dbReference>
<dbReference type="SMART" id="SM00387">
    <property type="entry name" value="HATPase_c"/>
    <property type="match status" value="1"/>
</dbReference>
<evidence type="ECO:0000313" key="11">
    <source>
        <dbReference type="Proteomes" id="UP000061489"/>
    </source>
</evidence>
<dbReference type="InterPro" id="IPR036890">
    <property type="entry name" value="HATPase_C_sf"/>
</dbReference>
<dbReference type="InterPro" id="IPR005467">
    <property type="entry name" value="His_kinase_dom"/>
</dbReference>
<dbReference type="InterPro" id="IPR003661">
    <property type="entry name" value="HisK_dim/P_dom"/>
</dbReference>